<evidence type="ECO:0000256" key="5">
    <source>
        <dbReference type="ARBA" id="ARBA00022630"/>
    </source>
</evidence>
<dbReference type="PANTHER" id="PTHR11780">
    <property type="entry name" value="NADH-UBIQUINONE OXIDOREDUCTASE FLAVOPROTEIN 1 NDUFV1"/>
    <property type="match status" value="1"/>
</dbReference>
<dbReference type="Pfam" id="PF10589">
    <property type="entry name" value="NADH_4Fe-4S"/>
    <property type="match status" value="1"/>
</dbReference>
<sequence>MTTLDQDFAVPHVRVRMLAAPGPDLAAHLGAHGPLPSLHAEEVLGAAEREHLRGRGGAGFPTATKLRAVASNSTLGRPLVIGNGSEGEPASLKDRALLRSAPHLVIDGAQAAAVAVGAREIVLYLHAAAVDGVRRALAERERAGRTAGAAPASVRVVAAAPGFVAGQETAVVAALAGDRAVPRGGTERVVRRGLDGRPTLVQNVETLAQLALLVRAAHTTDPSRRVAGTRLTTVYAPSGRGVVHEVDPETRLERLLEQVGWPPGTAGPVLVGGYHGRWLPSAAGVTLATEDLARQGARPGAGVIIPIGAQCGLGLTASIVRYLAEQSAGQCGPCRFGLPHLADLTERLARPTAAGSAGLDLVGAIAQAAGIVTGRGACRHPDGTAGLVSSTLSTFAADVEAHRHGHCLVARREVA</sequence>
<dbReference type="SUPFAM" id="SSF140490">
    <property type="entry name" value="Nqo1C-terminal domain-like"/>
    <property type="match status" value="1"/>
</dbReference>
<dbReference type="SUPFAM" id="SSF142019">
    <property type="entry name" value="Nqo1 FMN-binding domain-like"/>
    <property type="match status" value="1"/>
</dbReference>
<accession>A0ABW8AJG4</accession>
<evidence type="ECO:0000313" key="12">
    <source>
        <dbReference type="Proteomes" id="UP001612915"/>
    </source>
</evidence>
<keyword evidence="9" id="KW-0411">Iron-sulfur</keyword>
<keyword evidence="12" id="KW-1185">Reference proteome</keyword>
<evidence type="ECO:0000256" key="3">
    <source>
        <dbReference type="ARBA" id="ARBA00007523"/>
    </source>
</evidence>
<dbReference type="SMART" id="SM00928">
    <property type="entry name" value="NADH_4Fe-4S"/>
    <property type="match status" value="1"/>
</dbReference>
<evidence type="ECO:0000256" key="6">
    <source>
        <dbReference type="ARBA" id="ARBA00022643"/>
    </source>
</evidence>
<keyword evidence="8" id="KW-0408">Iron</keyword>
<dbReference type="Gene3D" id="3.10.20.600">
    <property type="match status" value="1"/>
</dbReference>
<dbReference type="Pfam" id="PF01512">
    <property type="entry name" value="Complex1_51K"/>
    <property type="match status" value="1"/>
</dbReference>
<comment type="similarity">
    <text evidence="3">Belongs to the complex I 51 kDa subunit family.</text>
</comment>
<evidence type="ECO:0000256" key="8">
    <source>
        <dbReference type="ARBA" id="ARBA00023004"/>
    </source>
</evidence>
<dbReference type="InterPro" id="IPR037225">
    <property type="entry name" value="Nuo51_FMN-bd_sf"/>
</dbReference>
<name>A0ABW8AJG4_9ACTN</name>
<dbReference type="InterPro" id="IPR037207">
    <property type="entry name" value="Nuop51_4Fe4S-bd_sf"/>
</dbReference>
<protein>
    <submittedName>
        <fullName evidence="11">NADH-ubiquinone oxidoreductase-F iron-sulfur binding region domain-containing protein</fullName>
    </submittedName>
</protein>
<dbReference type="InterPro" id="IPR050837">
    <property type="entry name" value="ComplexI_51kDa_subunit"/>
</dbReference>
<evidence type="ECO:0000256" key="1">
    <source>
        <dbReference type="ARBA" id="ARBA00001917"/>
    </source>
</evidence>
<dbReference type="Gene3D" id="3.40.50.11540">
    <property type="entry name" value="NADH-ubiquinone oxidoreductase 51kDa subunit"/>
    <property type="match status" value="1"/>
</dbReference>
<comment type="caution">
    <text evidence="11">The sequence shown here is derived from an EMBL/GenBank/DDBJ whole genome shotgun (WGS) entry which is preliminary data.</text>
</comment>
<feature type="domain" description="NADH-ubiquinone oxidoreductase 51kDa subunit iron-sulphur binding" evidence="10">
    <location>
        <begin position="313"/>
        <end position="358"/>
    </location>
</feature>
<dbReference type="Proteomes" id="UP001612915">
    <property type="component" value="Unassembled WGS sequence"/>
</dbReference>
<evidence type="ECO:0000313" key="11">
    <source>
        <dbReference type="EMBL" id="MFI7586525.1"/>
    </source>
</evidence>
<dbReference type="RefSeq" id="WP_398276320.1">
    <property type="nucleotide sequence ID" value="NZ_JBITLV010000001.1"/>
</dbReference>
<evidence type="ECO:0000259" key="10">
    <source>
        <dbReference type="SMART" id="SM00928"/>
    </source>
</evidence>
<comment type="cofactor">
    <cofactor evidence="1">
        <name>FMN</name>
        <dbReference type="ChEBI" id="CHEBI:58210"/>
    </cofactor>
</comment>
<dbReference type="EMBL" id="JBITLV010000001">
    <property type="protein sequence ID" value="MFI7586525.1"/>
    <property type="molecule type" value="Genomic_DNA"/>
</dbReference>
<keyword evidence="4" id="KW-0004">4Fe-4S</keyword>
<evidence type="ECO:0000256" key="9">
    <source>
        <dbReference type="ARBA" id="ARBA00023014"/>
    </source>
</evidence>
<keyword evidence="5" id="KW-0285">Flavoprotein</keyword>
<dbReference type="Gene3D" id="1.20.1440.230">
    <property type="entry name" value="NADH-ubiquinone oxidoreductase 51kDa subunit, iron-sulphur binding domain"/>
    <property type="match status" value="1"/>
</dbReference>
<evidence type="ECO:0000256" key="7">
    <source>
        <dbReference type="ARBA" id="ARBA00022723"/>
    </source>
</evidence>
<keyword evidence="6" id="KW-0288">FMN</keyword>
<comment type="cofactor">
    <cofactor evidence="2">
        <name>[4Fe-4S] cluster</name>
        <dbReference type="ChEBI" id="CHEBI:49883"/>
    </cofactor>
</comment>
<gene>
    <name evidence="11" type="ORF">ACIB24_05565</name>
</gene>
<dbReference type="InterPro" id="IPR019575">
    <property type="entry name" value="Nuop51_4Fe4S-bd"/>
</dbReference>
<evidence type="ECO:0000256" key="4">
    <source>
        <dbReference type="ARBA" id="ARBA00022485"/>
    </source>
</evidence>
<evidence type="ECO:0000256" key="2">
    <source>
        <dbReference type="ARBA" id="ARBA00001966"/>
    </source>
</evidence>
<dbReference type="InterPro" id="IPR011538">
    <property type="entry name" value="Nuo51_FMN-bd"/>
</dbReference>
<proteinExistence type="inferred from homology"/>
<keyword evidence="7" id="KW-0479">Metal-binding</keyword>
<dbReference type="PANTHER" id="PTHR11780:SF10">
    <property type="entry name" value="NADH DEHYDROGENASE [UBIQUINONE] FLAVOPROTEIN 1, MITOCHONDRIAL"/>
    <property type="match status" value="1"/>
</dbReference>
<organism evidence="11 12">
    <name type="scientific">Spongisporangium articulatum</name>
    <dbReference type="NCBI Taxonomy" id="3362603"/>
    <lineage>
        <taxon>Bacteria</taxon>
        <taxon>Bacillati</taxon>
        <taxon>Actinomycetota</taxon>
        <taxon>Actinomycetes</taxon>
        <taxon>Kineosporiales</taxon>
        <taxon>Kineosporiaceae</taxon>
        <taxon>Spongisporangium</taxon>
    </lineage>
</organism>
<reference evidence="11 12" key="1">
    <citation type="submission" date="2024-10" db="EMBL/GenBank/DDBJ databases">
        <title>The Natural Products Discovery Center: Release of the First 8490 Sequenced Strains for Exploring Actinobacteria Biosynthetic Diversity.</title>
        <authorList>
            <person name="Kalkreuter E."/>
            <person name="Kautsar S.A."/>
            <person name="Yang D."/>
            <person name="Bader C.D."/>
            <person name="Teijaro C.N."/>
            <person name="Fluegel L."/>
            <person name="Davis C.M."/>
            <person name="Simpson J.R."/>
            <person name="Lauterbach L."/>
            <person name="Steele A.D."/>
            <person name="Gui C."/>
            <person name="Meng S."/>
            <person name="Li G."/>
            <person name="Viehrig K."/>
            <person name="Ye F."/>
            <person name="Su P."/>
            <person name="Kiefer A.F."/>
            <person name="Nichols A."/>
            <person name="Cepeda A.J."/>
            <person name="Yan W."/>
            <person name="Fan B."/>
            <person name="Jiang Y."/>
            <person name="Adhikari A."/>
            <person name="Zheng C.-J."/>
            <person name="Schuster L."/>
            <person name="Cowan T.M."/>
            <person name="Smanski M.J."/>
            <person name="Chevrette M.G."/>
            <person name="De Carvalho L.P.S."/>
            <person name="Shen B."/>
        </authorList>
    </citation>
    <scope>NUCLEOTIDE SEQUENCE [LARGE SCALE GENOMIC DNA]</scope>
    <source>
        <strain evidence="11 12">NPDC049639</strain>
    </source>
</reference>